<dbReference type="OrthoDB" id="3077475at2759"/>
<proteinExistence type="predicted"/>
<dbReference type="Proteomes" id="UP000541558">
    <property type="component" value="Unassembled WGS sequence"/>
</dbReference>
<comment type="caution">
    <text evidence="2">The sequence shown here is derived from an EMBL/GenBank/DDBJ whole genome shotgun (WGS) entry which is preliminary data.</text>
</comment>
<evidence type="ECO:0000313" key="2">
    <source>
        <dbReference type="EMBL" id="KAF5317117.1"/>
    </source>
</evidence>
<gene>
    <name evidence="2" type="ORF">D9611_003506</name>
</gene>
<feature type="domain" description="F-box" evidence="1">
    <location>
        <begin position="7"/>
        <end position="53"/>
    </location>
</feature>
<dbReference type="InterPro" id="IPR036047">
    <property type="entry name" value="F-box-like_dom_sf"/>
</dbReference>
<reference evidence="2 3" key="1">
    <citation type="journal article" date="2020" name="ISME J.">
        <title>Uncovering the hidden diversity of litter-decomposition mechanisms in mushroom-forming fungi.</title>
        <authorList>
            <person name="Floudas D."/>
            <person name="Bentzer J."/>
            <person name="Ahren D."/>
            <person name="Johansson T."/>
            <person name="Persson P."/>
            <person name="Tunlid A."/>
        </authorList>
    </citation>
    <scope>NUCLEOTIDE SEQUENCE [LARGE SCALE GENOMIC DNA]</scope>
    <source>
        <strain evidence="2 3">CBS 175.51</strain>
    </source>
</reference>
<accession>A0A8H5B5X9</accession>
<dbReference type="SUPFAM" id="SSF81383">
    <property type="entry name" value="F-box domain"/>
    <property type="match status" value="1"/>
</dbReference>
<dbReference type="AlphaFoldDB" id="A0A8H5B5X9"/>
<protein>
    <recommendedName>
        <fullName evidence="1">F-box domain-containing protein</fullName>
    </recommendedName>
</protein>
<dbReference type="PROSITE" id="PS50181">
    <property type="entry name" value="FBOX"/>
    <property type="match status" value="1"/>
</dbReference>
<evidence type="ECO:0000259" key="1">
    <source>
        <dbReference type="PROSITE" id="PS50181"/>
    </source>
</evidence>
<dbReference type="CDD" id="cd09917">
    <property type="entry name" value="F-box_SF"/>
    <property type="match status" value="1"/>
</dbReference>
<dbReference type="SMART" id="SM00256">
    <property type="entry name" value="FBOX"/>
    <property type="match status" value="1"/>
</dbReference>
<dbReference type="EMBL" id="JAACJK010000219">
    <property type="protein sequence ID" value="KAF5317117.1"/>
    <property type="molecule type" value="Genomic_DNA"/>
</dbReference>
<evidence type="ECO:0000313" key="3">
    <source>
        <dbReference type="Proteomes" id="UP000541558"/>
    </source>
</evidence>
<organism evidence="2 3">
    <name type="scientific">Ephemerocybe angulata</name>
    <dbReference type="NCBI Taxonomy" id="980116"/>
    <lineage>
        <taxon>Eukaryota</taxon>
        <taxon>Fungi</taxon>
        <taxon>Dikarya</taxon>
        <taxon>Basidiomycota</taxon>
        <taxon>Agaricomycotina</taxon>
        <taxon>Agaricomycetes</taxon>
        <taxon>Agaricomycetidae</taxon>
        <taxon>Agaricales</taxon>
        <taxon>Agaricineae</taxon>
        <taxon>Psathyrellaceae</taxon>
        <taxon>Ephemerocybe</taxon>
    </lineage>
</organism>
<name>A0A8H5B5X9_9AGAR</name>
<keyword evidence="3" id="KW-1185">Reference proteome</keyword>
<dbReference type="InterPro" id="IPR001810">
    <property type="entry name" value="F-box_dom"/>
</dbReference>
<sequence length="529" mass="58723">MPIPKGRSATFDIPSDIWIEVAALLDPPDVLALQTTCRILRDGLDQRAVWVRALRLMCHRNAVFYPSYPVEDMSTTQLQRAATAPYRFDKLTQRHASLNGHDINLPVLEPASKIIVPQSVLDASHCTTFLVPGGRFLVAMNARLRMLSLWDLGPSGQPLPEPVRLAEIDVRLRYDNMGAFMMGVRLVVCMNGDLLRIGITTGKTTIATQVYEIGIEGRATAFATIGTLVVDARGISSPGVKTMLMHGDLVYLQVGDEQGSAVIWNCREQWYIPGPCLSGGTHLSQQYLFIGDALVGLDQESASIWDLVPRLDKENRRNLETSIPHIRLREVPPDLIPACVSRHQDHCNIPDFSAPSVWYHNRSPLYIDAFRLSNNGERNGCARYRLDVARFPGFSTITAELSRTATFTFPPNSSFSTPYNPTHHISPGFTSGALVKSYQDSGHWSMDPTPYCLYSVPDNGFEDSPGSSSQANHVAKLTKLFSYEGEWSRYLGLCTWSGRMLYGGRDTTLSTLAGARPRPVIYVVDYLSL</sequence>